<dbReference type="InterPro" id="IPR035929">
    <property type="entry name" value="CoaB-like_sf"/>
</dbReference>
<sequence length="237" mass="26614">MKKRKKLKFVSARQSVAISPLASRSPLPPLRYQPSHSPISTHQSPVPRPVGAQPRCFLCQTSMDSTRLEESQETPDIDIQSFFDSAPSLRNSSVISDKIEDFIYHHSQSSGNGTPVRVVCVTSGGTTVPLEQRCVRYIDNFSSGNRGAASTEYFVKAGYAVIFIHRRGTCQPYCRSLPEDSFLDYLELTKESTVQVRQSHAGAVKRALTDHCDAVEKGLLLKLRLRLSLSIYRFYKW</sequence>
<dbReference type="AlphaFoldDB" id="A0A443PD23"/>
<dbReference type="Pfam" id="PF04127">
    <property type="entry name" value="DFP"/>
    <property type="match status" value="1"/>
</dbReference>
<feature type="domain" description="DNA/pantothenate metabolism flavoprotein C-terminal" evidence="3">
    <location>
        <begin position="118"/>
        <end position="167"/>
    </location>
</feature>
<accession>A0A443PD23</accession>
<feature type="region of interest" description="Disordered" evidence="2">
    <location>
        <begin position="20"/>
        <end position="48"/>
    </location>
</feature>
<evidence type="ECO:0000313" key="5">
    <source>
        <dbReference type="Proteomes" id="UP000283530"/>
    </source>
</evidence>
<reference evidence="4 5" key="1">
    <citation type="journal article" date="2019" name="Nat. Plants">
        <title>Stout camphor tree genome fills gaps in understanding of flowering plant genome evolution.</title>
        <authorList>
            <person name="Chaw S.M."/>
            <person name="Liu Y.C."/>
            <person name="Wu Y.W."/>
            <person name="Wang H.Y."/>
            <person name="Lin C.I."/>
            <person name="Wu C.S."/>
            <person name="Ke H.M."/>
            <person name="Chang L.Y."/>
            <person name="Hsu C.Y."/>
            <person name="Yang H.T."/>
            <person name="Sudianto E."/>
            <person name="Hsu M.H."/>
            <person name="Wu K.P."/>
            <person name="Wang L.N."/>
            <person name="Leebens-Mack J.H."/>
            <person name="Tsai I.J."/>
        </authorList>
    </citation>
    <scope>NUCLEOTIDE SEQUENCE [LARGE SCALE GENOMIC DNA]</scope>
    <source>
        <strain evidence="5">cv. Chaw 1501</strain>
        <tissue evidence="4">Young leaves</tissue>
    </source>
</reference>
<keyword evidence="5" id="KW-1185">Reference proteome</keyword>
<feature type="compositionally biased region" description="Polar residues" evidence="2">
    <location>
        <begin position="34"/>
        <end position="44"/>
    </location>
</feature>
<dbReference type="EMBL" id="QPKB01000007">
    <property type="protein sequence ID" value="RWR88641.1"/>
    <property type="molecule type" value="Genomic_DNA"/>
</dbReference>
<evidence type="ECO:0000313" key="4">
    <source>
        <dbReference type="EMBL" id="RWR88641.1"/>
    </source>
</evidence>
<dbReference type="STRING" id="337451.A0A443PD23"/>
<keyword evidence="4" id="KW-0436">Ligase</keyword>
<dbReference type="Proteomes" id="UP000283530">
    <property type="component" value="Unassembled WGS sequence"/>
</dbReference>
<dbReference type="Gene3D" id="3.40.50.10300">
    <property type="entry name" value="CoaB-like"/>
    <property type="match status" value="1"/>
</dbReference>
<protein>
    <submittedName>
        <fullName evidence="4">Phosphopantothenate--cysteine ligase 2-like protein</fullName>
    </submittedName>
</protein>
<evidence type="ECO:0000256" key="2">
    <source>
        <dbReference type="SAM" id="MobiDB-lite"/>
    </source>
</evidence>
<evidence type="ECO:0000256" key="1">
    <source>
        <dbReference type="ARBA" id="ARBA00005703"/>
    </source>
</evidence>
<dbReference type="GO" id="GO:0016874">
    <property type="term" value="F:ligase activity"/>
    <property type="evidence" value="ECO:0007669"/>
    <property type="project" value="UniProtKB-KW"/>
</dbReference>
<dbReference type="SUPFAM" id="SSF102645">
    <property type="entry name" value="CoaB-like"/>
    <property type="match status" value="1"/>
</dbReference>
<gene>
    <name evidence="4" type="ORF">CKAN_01766900</name>
</gene>
<organism evidence="4 5">
    <name type="scientific">Cinnamomum micranthum f. kanehirae</name>
    <dbReference type="NCBI Taxonomy" id="337451"/>
    <lineage>
        <taxon>Eukaryota</taxon>
        <taxon>Viridiplantae</taxon>
        <taxon>Streptophyta</taxon>
        <taxon>Embryophyta</taxon>
        <taxon>Tracheophyta</taxon>
        <taxon>Spermatophyta</taxon>
        <taxon>Magnoliopsida</taxon>
        <taxon>Magnoliidae</taxon>
        <taxon>Laurales</taxon>
        <taxon>Lauraceae</taxon>
        <taxon>Cinnamomum</taxon>
    </lineage>
</organism>
<dbReference type="InterPro" id="IPR007085">
    <property type="entry name" value="DNA/pantothenate-metab_flavo_C"/>
</dbReference>
<dbReference type="GO" id="GO:0015937">
    <property type="term" value="P:coenzyme A biosynthetic process"/>
    <property type="evidence" value="ECO:0007669"/>
    <property type="project" value="UniProtKB-ARBA"/>
</dbReference>
<comment type="similarity">
    <text evidence="1">Belongs to the PPC synthetase family.</text>
</comment>
<evidence type="ECO:0000259" key="3">
    <source>
        <dbReference type="Pfam" id="PF04127"/>
    </source>
</evidence>
<comment type="caution">
    <text evidence="4">The sequence shown here is derived from an EMBL/GenBank/DDBJ whole genome shotgun (WGS) entry which is preliminary data.</text>
</comment>
<proteinExistence type="inferred from homology"/>
<dbReference type="OrthoDB" id="1900841at2759"/>
<name>A0A443PD23_9MAGN</name>